<feature type="non-terminal residue" evidence="1">
    <location>
        <position position="1"/>
    </location>
</feature>
<sequence>MMLVVLNSVGLIDLLVKVCELFPAGVRKRYEQKLRHGLATIRSHLQYAGGSGQFGLTVVHFERVHMLHGHGLPRERYFLLNSWPRLEWLLPFNGSELCIDWTGPVTDLGPIWNFVEYSLPMTLTHDQRIRVIFWPRLLVEMLRPDIFNGFRMVQGIEQDEIVYKLSDGNTMKRSASTCSFDACAPTSSLRLLLSARP</sequence>
<gene>
    <name evidence="1" type="ORF">MSPICULIGERA_LOCUS22151</name>
</gene>
<dbReference type="EMBL" id="CATQJA010002680">
    <property type="protein sequence ID" value="CAJ0584087.1"/>
    <property type="molecule type" value="Genomic_DNA"/>
</dbReference>
<comment type="caution">
    <text evidence="1">The sequence shown here is derived from an EMBL/GenBank/DDBJ whole genome shotgun (WGS) entry which is preliminary data.</text>
</comment>
<name>A0AA36GD41_9BILA</name>
<accession>A0AA36GD41</accession>
<evidence type="ECO:0000313" key="1">
    <source>
        <dbReference type="EMBL" id="CAJ0584087.1"/>
    </source>
</evidence>
<organism evidence="1 2">
    <name type="scientific">Mesorhabditis spiculigera</name>
    <dbReference type="NCBI Taxonomy" id="96644"/>
    <lineage>
        <taxon>Eukaryota</taxon>
        <taxon>Metazoa</taxon>
        <taxon>Ecdysozoa</taxon>
        <taxon>Nematoda</taxon>
        <taxon>Chromadorea</taxon>
        <taxon>Rhabditida</taxon>
        <taxon>Rhabditina</taxon>
        <taxon>Rhabditomorpha</taxon>
        <taxon>Rhabditoidea</taxon>
        <taxon>Rhabditidae</taxon>
        <taxon>Mesorhabditinae</taxon>
        <taxon>Mesorhabditis</taxon>
    </lineage>
</organism>
<keyword evidence="2" id="KW-1185">Reference proteome</keyword>
<reference evidence="1" key="1">
    <citation type="submission" date="2023-06" db="EMBL/GenBank/DDBJ databases">
        <authorList>
            <person name="Delattre M."/>
        </authorList>
    </citation>
    <scope>NUCLEOTIDE SEQUENCE</scope>
    <source>
        <strain evidence="1">AF72</strain>
    </source>
</reference>
<evidence type="ECO:0000313" key="2">
    <source>
        <dbReference type="Proteomes" id="UP001177023"/>
    </source>
</evidence>
<dbReference type="Proteomes" id="UP001177023">
    <property type="component" value="Unassembled WGS sequence"/>
</dbReference>
<dbReference type="AlphaFoldDB" id="A0AA36GD41"/>
<proteinExistence type="predicted"/>
<protein>
    <submittedName>
        <fullName evidence="1">Uncharacterized protein</fullName>
    </submittedName>
</protein>